<feature type="compositionally biased region" description="Low complexity" evidence="7">
    <location>
        <begin position="430"/>
        <end position="440"/>
    </location>
</feature>
<dbReference type="AlphaFoldDB" id="A0A0D2HDX8"/>
<feature type="transmembrane region" description="Helical" evidence="8">
    <location>
        <begin position="332"/>
        <end position="353"/>
    </location>
</feature>
<feature type="transmembrane region" description="Helical" evidence="8">
    <location>
        <begin position="205"/>
        <end position="227"/>
    </location>
</feature>
<dbReference type="HOGENOM" id="CLU_017834_0_0_1"/>
<feature type="compositionally biased region" description="Basic and acidic residues" evidence="7">
    <location>
        <begin position="448"/>
        <end position="458"/>
    </location>
</feature>
<dbReference type="PANTHER" id="PTHR43302:SF5">
    <property type="entry name" value="TRANSPORTER ARSB-RELATED"/>
    <property type="match status" value="1"/>
</dbReference>
<dbReference type="EMBL" id="KN846997">
    <property type="protein sequence ID" value="KIW89010.1"/>
    <property type="molecule type" value="Genomic_DNA"/>
</dbReference>
<keyword evidence="4 8" id="KW-0812">Transmembrane</keyword>
<feature type="transmembrane region" description="Helical" evidence="8">
    <location>
        <begin position="287"/>
        <end position="308"/>
    </location>
</feature>
<comment type="subcellular location">
    <subcellularLocation>
        <location evidence="1">Cell membrane</location>
        <topology evidence="1">Multi-pass membrane protein</topology>
    </subcellularLocation>
</comment>
<dbReference type="GO" id="GO:0005886">
    <property type="term" value="C:plasma membrane"/>
    <property type="evidence" value="ECO:0007669"/>
    <property type="project" value="UniProtKB-SubCell"/>
</dbReference>
<dbReference type="GeneID" id="27703423"/>
<evidence type="ECO:0000256" key="5">
    <source>
        <dbReference type="ARBA" id="ARBA00022989"/>
    </source>
</evidence>
<keyword evidence="5 8" id="KW-1133">Transmembrane helix</keyword>
<feature type="transmembrane region" description="Helical" evidence="8">
    <location>
        <begin position="167"/>
        <end position="193"/>
    </location>
</feature>
<dbReference type="RefSeq" id="XP_016615679.1">
    <property type="nucleotide sequence ID" value="XM_016768211.1"/>
</dbReference>
<dbReference type="PANTHER" id="PTHR43302">
    <property type="entry name" value="TRANSPORTER ARSB-RELATED"/>
    <property type="match status" value="1"/>
</dbReference>
<keyword evidence="3" id="KW-1003">Cell membrane</keyword>
<feature type="region of interest" description="Disordered" evidence="7">
    <location>
        <begin position="416"/>
        <end position="477"/>
    </location>
</feature>
<keyword evidence="6 8" id="KW-0472">Membrane</keyword>
<dbReference type="VEuPathDB" id="FungiDB:Z519_10495"/>
<dbReference type="InterPro" id="IPR004680">
    <property type="entry name" value="Cit_transptr-like_dom"/>
</dbReference>
<dbReference type="Proteomes" id="UP000053789">
    <property type="component" value="Unassembled WGS sequence"/>
</dbReference>
<evidence type="ECO:0000256" key="3">
    <source>
        <dbReference type="ARBA" id="ARBA00022475"/>
    </source>
</evidence>
<dbReference type="Pfam" id="PF03600">
    <property type="entry name" value="CitMHS"/>
    <property type="match status" value="1"/>
</dbReference>
<evidence type="ECO:0000313" key="11">
    <source>
        <dbReference type="Proteomes" id="UP000053789"/>
    </source>
</evidence>
<feature type="transmembrane region" description="Helical" evidence="8">
    <location>
        <begin position="71"/>
        <end position="89"/>
    </location>
</feature>
<evidence type="ECO:0000259" key="9">
    <source>
        <dbReference type="Pfam" id="PF03600"/>
    </source>
</evidence>
<feature type="transmembrane region" description="Helical" evidence="8">
    <location>
        <begin position="655"/>
        <end position="676"/>
    </location>
</feature>
<dbReference type="GO" id="GO:0055085">
    <property type="term" value="P:transmembrane transport"/>
    <property type="evidence" value="ECO:0007669"/>
    <property type="project" value="InterPro"/>
</dbReference>
<evidence type="ECO:0000256" key="2">
    <source>
        <dbReference type="ARBA" id="ARBA00022448"/>
    </source>
</evidence>
<organism evidence="10 11">
    <name type="scientific">Cladophialophora bantiana (strain ATCC 10958 / CBS 173.52 / CDC B-1940 / NIH 8579)</name>
    <name type="common">Xylohypha bantiana</name>
    <dbReference type="NCBI Taxonomy" id="1442370"/>
    <lineage>
        <taxon>Eukaryota</taxon>
        <taxon>Fungi</taxon>
        <taxon>Dikarya</taxon>
        <taxon>Ascomycota</taxon>
        <taxon>Pezizomycotina</taxon>
        <taxon>Eurotiomycetes</taxon>
        <taxon>Chaetothyriomycetidae</taxon>
        <taxon>Chaetothyriales</taxon>
        <taxon>Herpotrichiellaceae</taxon>
        <taxon>Cladophialophora</taxon>
    </lineage>
</organism>
<evidence type="ECO:0000256" key="8">
    <source>
        <dbReference type="SAM" id="Phobius"/>
    </source>
</evidence>
<gene>
    <name evidence="10" type="ORF">Z519_10495</name>
</gene>
<evidence type="ECO:0000256" key="4">
    <source>
        <dbReference type="ARBA" id="ARBA00022692"/>
    </source>
</evidence>
<evidence type="ECO:0000256" key="7">
    <source>
        <dbReference type="SAM" id="MobiDB-lite"/>
    </source>
</evidence>
<evidence type="ECO:0000256" key="1">
    <source>
        <dbReference type="ARBA" id="ARBA00004651"/>
    </source>
</evidence>
<feature type="domain" description="Citrate transporter-like" evidence="9">
    <location>
        <begin position="135"/>
        <end position="354"/>
    </location>
</feature>
<evidence type="ECO:0000313" key="10">
    <source>
        <dbReference type="EMBL" id="KIW89010.1"/>
    </source>
</evidence>
<accession>A0A0D2HDX8</accession>
<proteinExistence type="predicted"/>
<reference evidence="10" key="1">
    <citation type="submission" date="2015-01" db="EMBL/GenBank/DDBJ databases">
        <title>The Genome Sequence of Cladophialophora bantiana CBS 173.52.</title>
        <authorList>
            <consortium name="The Broad Institute Genomics Platform"/>
            <person name="Cuomo C."/>
            <person name="de Hoog S."/>
            <person name="Gorbushina A."/>
            <person name="Stielow B."/>
            <person name="Teixiera M."/>
            <person name="Abouelleil A."/>
            <person name="Chapman S.B."/>
            <person name="Priest M."/>
            <person name="Young S.K."/>
            <person name="Wortman J."/>
            <person name="Nusbaum C."/>
            <person name="Birren B."/>
        </authorList>
    </citation>
    <scope>NUCLEOTIDE SEQUENCE [LARGE SCALE GENOMIC DNA]</scope>
    <source>
        <strain evidence="10">CBS 173.52</strain>
    </source>
</reference>
<keyword evidence="2" id="KW-0813">Transport</keyword>
<feature type="compositionally biased region" description="Polar residues" evidence="7">
    <location>
        <begin position="460"/>
        <end position="470"/>
    </location>
</feature>
<feature type="transmembrane region" description="Helical" evidence="8">
    <location>
        <begin position="359"/>
        <end position="376"/>
    </location>
</feature>
<feature type="transmembrane region" description="Helical" evidence="8">
    <location>
        <begin position="607"/>
        <end position="634"/>
    </location>
</feature>
<keyword evidence="11" id="KW-1185">Reference proteome</keyword>
<evidence type="ECO:0000256" key="6">
    <source>
        <dbReference type="ARBA" id="ARBA00023136"/>
    </source>
</evidence>
<sequence length="677" mass="74214">MPSSATIDVILGARPASRDSTRPSFVFFLELFSTVHCRYGCDLRRRNIFLRYPERGMSSANGQQDYLNGHSGFILAVFCVVSMLVIWPVKIRLPAVLQRLLLSTLLNTRVIGFNDFKALSNRRLHVHLSLTTAPVIAVILLLATTTIQGSTIRLGIVGDETVKPYDVLVLFISLAYISIALDGTGALEATAFYVSKRGGSSGRLLFTYLYAFFLLTACIVGNDPLILSGTPFLAYLSQHTGLDPTAWVFAEFMAANTASAVLVSSNPTNILITGSFGLNYLTDFTKWTVLPSLIPAALNYPILLGMFWRKIPKTLTPLADDPWSKLRDRTGAFFLSALMLVTVSVLVGTSFVPGHAVEVWMITAPAGVSAFFFNILNDWFHPEVGREIVRQQSRDSTAEMAEMDQRRSIPIQVHVSQGDQLHDPSDPEGELPLSKSSGSPSPSPPVQAKDEENIRAKGDSQPTESKSQPLSLHFPTRNRVHKEALPSTQAEQKSLTSLLRAFLSRFPSTAHTVSLLPIPLLPFAMAEFILVRGLAQRGWIRVFATGFARACTSPPATVFFFGFVSAAFLCPLAGTNIGATIILVEIIRDPQFMLSNHVRRDPRVLPSAIYTVAMGSNIGAFSYTFAGSLAGLLWRGLLANKGVRVSQWKFARVNLLPLLMQIVVSSAIVLGEVYWFA</sequence>
<dbReference type="OrthoDB" id="442352at2759"/>
<name>A0A0D2HDX8_CLAB1</name>
<protein>
    <recommendedName>
        <fullName evidence="9">Citrate transporter-like domain-containing protein</fullName>
    </recommendedName>
</protein>
<feature type="transmembrane region" description="Helical" evidence="8">
    <location>
        <begin position="558"/>
        <end position="587"/>
    </location>
</feature>
<feature type="transmembrane region" description="Helical" evidence="8">
    <location>
        <begin position="126"/>
        <end position="147"/>
    </location>
</feature>